<evidence type="ECO:0000313" key="6">
    <source>
        <dbReference type="Proteomes" id="UP000606274"/>
    </source>
</evidence>
<name>A0A8T0AMU9_SILME</name>
<comment type="caution">
    <text evidence="5">The sequence shown here is derived from an EMBL/GenBank/DDBJ whole genome shotgun (WGS) entry which is preliminary data.</text>
</comment>
<dbReference type="Pfam" id="PF05466">
    <property type="entry name" value="BASP1"/>
    <property type="match status" value="1"/>
</dbReference>
<reference evidence="5" key="1">
    <citation type="submission" date="2020-08" db="EMBL/GenBank/DDBJ databases">
        <title>Chromosome-level assembly of Southern catfish (Silurus meridionalis) provides insights into visual adaptation to the nocturnal and benthic lifestyles.</title>
        <authorList>
            <person name="Zhang Y."/>
            <person name="Wang D."/>
            <person name="Peng Z."/>
        </authorList>
    </citation>
    <scope>NUCLEOTIDE SEQUENCE</scope>
    <source>
        <strain evidence="5">SWU-2019-XX</strain>
        <tissue evidence="5">Muscle</tissue>
    </source>
</reference>
<feature type="compositionally biased region" description="Polar residues" evidence="4">
    <location>
        <begin position="234"/>
        <end position="250"/>
    </location>
</feature>
<dbReference type="Proteomes" id="UP000606274">
    <property type="component" value="Unassembled WGS sequence"/>
</dbReference>
<evidence type="ECO:0000313" key="5">
    <source>
        <dbReference type="EMBL" id="KAF7692680.1"/>
    </source>
</evidence>
<evidence type="ECO:0000256" key="3">
    <source>
        <dbReference type="ARBA" id="ARBA00023288"/>
    </source>
</evidence>
<feature type="compositionally biased region" description="Low complexity" evidence="4">
    <location>
        <begin position="141"/>
        <end position="153"/>
    </location>
</feature>
<evidence type="ECO:0008006" key="7">
    <source>
        <dbReference type="Google" id="ProtNLM"/>
    </source>
</evidence>
<feature type="compositionally biased region" description="Basic and acidic residues" evidence="4">
    <location>
        <begin position="209"/>
        <end position="219"/>
    </location>
</feature>
<feature type="compositionally biased region" description="Basic and acidic residues" evidence="4">
    <location>
        <begin position="124"/>
        <end position="140"/>
    </location>
</feature>
<evidence type="ECO:0000256" key="1">
    <source>
        <dbReference type="ARBA" id="ARBA00010268"/>
    </source>
</evidence>
<evidence type="ECO:0000256" key="2">
    <source>
        <dbReference type="ARBA" id="ARBA00022707"/>
    </source>
</evidence>
<dbReference type="InterPro" id="IPR008408">
    <property type="entry name" value="BASP1"/>
</dbReference>
<organism evidence="5 6">
    <name type="scientific">Silurus meridionalis</name>
    <name type="common">Southern catfish</name>
    <name type="synonym">Silurus soldatovi meridionalis</name>
    <dbReference type="NCBI Taxonomy" id="175797"/>
    <lineage>
        <taxon>Eukaryota</taxon>
        <taxon>Metazoa</taxon>
        <taxon>Chordata</taxon>
        <taxon>Craniata</taxon>
        <taxon>Vertebrata</taxon>
        <taxon>Euteleostomi</taxon>
        <taxon>Actinopterygii</taxon>
        <taxon>Neopterygii</taxon>
        <taxon>Teleostei</taxon>
        <taxon>Ostariophysi</taxon>
        <taxon>Siluriformes</taxon>
        <taxon>Siluridae</taxon>
        <taxon>Silurus</taxon>
    </lineage>
</organism>
<feature type="compositionally biased region" description="Basic and acidic residues" evidence="4">
    <location>
        <begin position="64"/>
        <end position="75"/>
    </location>
</feature>
<dbReference type="PANTHER" id="PTHR23212:SF0">
    <property type="entry name" value="BRAIN ACID SOLUBLE PROTEIN 1"/>
    <property type="match status" value="1"/>
</dbReference>
<accession>A0A8T0AMU9</accession>
<keyword evidence="3" id="KW-0449">Lipoprotein</keyword>
<feature type="compositionally biased region" description="Basic and acidic residues" evidence="4">
    <location>
        <begin position="84"/>
        <end position="93"/>
    </location>
</feature>
<sequence length="250" mass="25915">MQRASDWTAGISADPPPRAPETDAEKGKSSRHFRKDLPAKTTAVEVQGTMGGKLSKKKKGYNVNDEKAKEKDTKTEGASVEENDTSKDNKDEAATATETTETANDTAAATKEAAPVADCSATTPKEEEKSAAPATKEEKLAASTTSTSNAKSADFAKMEPAKSPEAPPTKAEEKPASAPAPAKEEEPAKDTTPALKEPAPAKDPASAESKADAEAKKTEAPPAKGSASAHPVTMETSPAPSKEQTVAVQD</sequence>
<dbReference type="PANTHER" id="PTHR23212">
    <property type="entry name" value="BRAIN ACID SOLUBLE PROTEIN 1"/>
    <property type="match status" value="1"/>
</dbReference>
<keyword evidence="2" id="KW-0519">Myristate</keyword>
<feature type="compositionally biased region" description="Low complexity" evidence="4">
    <location>
        <begin position="94"/>
        <end position="114"/>
    </location>
</feature>
<protein>
    <recommendedName>
        <fullName evidence="7">Brain acid soluble protein 1</fullName>
    </recommendedName>
</protein>
<keyword evidence="6" id="KW-1185">Reference proteome</keyword>
<dbReference type="OrthoDB" id="8964957at2759"/>
<feature type="region of interest" description="Disordered" evidence="4">
    <location>
        <begin position="1"/>
        <end position="250"/>
    </location>
</feature>
<dbReference type="AlphaFoldDB" id="A0A8T0AMU9"/>
<gene>
    <name evidence="5" type="ORF">HF521_010290</name>
</gene>
<feature type="compositionally biased region" description="Low complexity" evidence="4">
    <location>
        <begin position="196"/>
        <end position="208"/>
    </location>
</feature>
<dbReference type="EMBL" id="JABFDY010000020">
    <property type="protein sequence ID" value="KAF7692680.1"/>
    <property type="molecule type" value="Genomic_DNA"/>
</dbReference>
<evidence type="ECO:0000256" key="4">
    <source>
        <dbReference type="SAM" id="MobiDB-lite"/>
    </source>
</evidence>
<proteinExistence type="inferred from homology"/>
<comment type="similarity">
    <text evidence="1">Belongs to the BASP1 family.</text>
</comment>